<dbReference type="InterPro" id="IPR003615">
    <property type="entry name" value="HNH_nuc"/>
</dbReference>
<keyword evidence="4" id="KW-1185">Reference proteome</keyword>
<evidence type="ECO:0000313" key="4">
    <source>
        <dbReference type="Proteomes" id="UP001301769"/>
    </source>
</evidence>
<name>A0AAN7B9H0_9PEZI</name>
<accession>A0AAN7B9H0</accession>
<evidence type="ECO:0000313" key="3">
    <source>
        <dbReference type="EMBL" id="KAK4215424.1"/>
    </source>
</evidence>
<dbReference type="AlphaFoldDB" id="A0AAN7B9H0"/>
<dbReference type="EMBL" id="MU858080">
    <property type="protein sequence ID" value="KAK4215424.1"/>
    <property type="molecule type" value="Genomic_DNA"/>
</dbReference>
<feature type="compositionally biased region" description="Acidic residues" evidence="1">
    <location>
        <begin position="203"/>
        <end position="231"/>
    </location>
</feature>
<protein>
    <recommendedName>
        <fullName evidence="2">HNH nuclease domain-containing protein</fullName>
    </recommendedName>
</protein>
<evidence type="ECO:0000259" key="2">
    <source>
        <dbReference type="Pfam" id="PF13391"/>
    </source>
</evidence>
<feature type="region of interest" description="Disordered" evidence="1">
    <location>
        <begin position="178"/>
        <end position="254"/>
    </location>
</feature>
<feature type="domain" description="HNH nuclease" evidence="2">
    <location>
        <begin position="13"/>
        <end position="67"/>
    </location>
</feature>
<comment type="caution">
    <text evidence="3">The sequence shown here is derived from an EMBL/GenBank/DDBJ whole genome shotgun (WGS) entry which is preliminary data.</text>
</comment>
<dbReference type="Proteomes" id="UP001301769">
    <property type="component" value="Unassembled WGS sequence"/>
</dbReference>
<gene>
    <name evidence="3" type="ORF">QBC37DRAFT_386344</name>
</gene>
<sequence>MPATPSPPVSPPRAAHLVPYNIGETTATYLFGKAENKHHGHIISEANALPLHTQLEEALDNGQITIVLANNDNEWKVVVLDHAFAEAYQRLEKIELDQKRYEVPGWWKDASDSGSTTRAWASPGEYMKKGPLMVLAQRMGHIPKNEAATMLGATDKKKMEADEGMAGKASVVSDIVSLSSRSPKTPTKIPTLFSQLKVSGSHEEDDEEDDDEEDDDEEDDYEEDDEEENDSGDGGAGLDVEGAKGDNEHESDEE</sequence>
<organism evidence="3 4">
    <name type="scientific">Rhypophila decipiens</name>
    <dbReference type="NCBI Taxonomy" id="261697"/>
    <lineage>
        <taxon>Eukaryota</taxon>
        <taxon>Fungi</taxon>
        <taxon>Dikarya</taxon>
        <taxon>Ascomycota</taxon>
        <taxon>Pezizomycotina</taxon>
        <taxon>Sordariomycetes</taxon>
        <taxon>Sordariomycetidae</taxon>
        <taxon>Sordariales</taxon>
        <taxon>Naviculisporaceae</taxon>
        <taxon>Rhypophila</taxon>
    </lineage>
</organism>
<reference evidence="3" key="1">
    <citation type="journal article" date="2023" name="Mol. Phylogenet. Evol.">
        <title>Genome-scale phylogeny and comparative genomics of the fungal order Sordariales.</title>
        <authorList>
            <person name="Hensen N."/>
            <person name="Bonometti L."/>
            <person name="Westerberg I."/>
            <person name="Brannstrom I.O."/>
            <person name="Guillou S."/>
            <person name="Cros-Aarteil S."/>
            <person name="Calhoun S."/>
            <person name="Haridas S."/>
            <person name="Kuo A."/>
            <person name="Mondo S."/>
            <person name="Pangilinan J."/>
            <person name="Riley R."/>
            <person name="LaButti K."/>
            <person name="Andreopoulos B."/>
            <person name="Lipzen A."/>
            <person name="Chen C."/>
            <person name="Yan M."/>
            <person name="Daum C."/>
            <person name="Ng V."/>
            <person name="Clum A."/>
            <person name="Steindorff A."/>
            <person name="Ohm R.A."/>
            <person name="Martin F."/>
            <person name="Silar P."/>
            <person name="Natvig D.O."/>
            <person name="Lalanne C."/>
            <person name="Gautier V."/>
            <person name="Ament-Velasquez S.L."/>
            <person name="Kruys A."/>
            <person name="Hutchinson M.I."/>
            <person name="Powell A.J."/>
            <person name="Barry K."/>
            <person name="Miller A.N."/>
            <person name="Grigoriev I.V."/>
            <person name="Debuchy R."/>
            <person name="Gladieux P."/>
            <person name="Hiltunen Thoren M."/>
            <person name="Johannesson H."/>
        </authorList>
    </citation>
    <scope>NUCLEOTIDE SEQUENCE</scope>
    <source>
        <strain evidence="3">PSN293</strain>
    </source>
</reference>
<dbReference type="Pfam" id="PF13391">
    <property type="entry name" value="HNH_2"/>
    <property type="match status" value="1"/>
</dbReference>
<evidence type="ECO:0000256" key="1">
    <source>
        <dbReference type="SAM" id="MobiDB-lite"/>
    </source>
</evidence>
<reference evidence="3" key="2">
    <citation type="submission" date="2023-05" db="EMBL/GenBank/DDBJ databases">
        <authorList>
            <consortium name="Lawrence Berkeley National Laboratory"/>
            <person name="Steindorff A."/>
            <person name="Hensen N."/>
            <person name="Bonometti L."/>
            <person name="Westerberg I."/>
            <person name="Brannstrom I.O."/>
            <person name="Guillou S."/>
            <person name="Cros-Aarteil S."/>
            <person name="Calhoun S."/>
            <person name="Haridas S."/>
            <person name="Kuo A."/>
            <person name="Mondo S."/>
            <person name="Pangilinan J."/>
            <person name="Riley R."/>
            <person name="Labutti K."/>
            <person name="Andreopoulos B."/>
            <person name="Lipzen A."/>
            <person name="Chen C."/>
            <person name="Yanf M."/>
            <person name="Daum C."/>
            <person name="Ng V."/>
            <person name="Clum A."/>
            <person name="Ohm R."/>
            <person name="Martin F."/>
            <person name="Silar P."/>
            <person name="Natvig D."/>
            <person name="Lalanne C."/>
            <person name="Gautier V."/>
            <person name="Ament-Velasquez S.L."/>
            <person name="Kruys A."/>
            <person name="Hutchinson M.I."/>
            <person name="Powell A.J."/>
            <person name="Barry K."/>
            <person name="Miller A.N."/>
            <person name="Grigoriev I.V."/>
            <person name="Debuchy R."/>
            <person name="Gladieux P."/>
            <person name="Thoren M.H."/>
            <person name="Johannesson H."/>
        </authorList>
    </citation>
    <scope>NUCLEOTIDE SEQUENCE</scope>
    <source>
        <strain evidence="3">PSN293</strain>
    </source>
</reference>
<proteinExistence type="predicted"/>